<sequence length="137" mass="14445">METRATATCNTISQTLSSGTKYTHDGPNNNSPKLKLSNAPGVPGSVAADKTPNSSAFERSPNFSIEDKDNPAFSAADSNPAFSALLSNFNCSTLVSSLIGGEVESEMLLLGPFSPRGNTVVLIYSTMLGVQSLNWRN</sequence>
<protein>
    <submittedName>
        <fullName evidence="2">Uncharacterized protein</fullName>
    </submittedName>
</protein>
<evidence type="ECO:0000256" key="1">
    <source>
        <dbReference type="SAM" id="MobiDB-lite"/>
    </source>
</evidence>
<name>A0A9I9EMA9_CUCME</name>
<dbReference type="EnsemblPlants" id="MELO3C035766.2.1">
    <property type="protein sequence ID" value="MELO3C035766.2.1"/>
    <property type="gene ID" value="MELO3C035766.2"/>
</dbReference>
<proteinExistence type="predicted"/>
<evidence type="ECO:0000313" key="2">
    <source>
        <dbReference type="EnsemblPlants" id="MELO3C035766.2.1"/>
    </source>
</evidence>
<organism evidence="2">
    <name type="scientific">Cucumis melo</name>
    <name type="common">Muskmelon</name>
    <dbReference type="NCBI Taxonomy" id="3656"/>
    <lineage>
        <taxon>Eukaryota</taxon>
        <taxon>Viridiplantae</taxon>
        <taxon>Streptophyta</taxon>
        <taxon>Embryophyta</taxon>
        <taxon>Tracheophyta</taxon>
        <taxon>Spermatophyta</taxon>
        <taxon>Magnoliopsida</taxon>
        <taxon>eudicotyledons</taxon>
        <taxon>Gunneridae</taxon>
        <taxon>Pentapetalae</taxon>
        <taxon>rosids</taxon>
        <taxon>fabids</taxon>
        <taxon>Cucurbitales</taxon>
        <taxon>Cucurbitaceae</taxon>
        <taxon>Benincaseae</taxon>
        <taxon>Cucumis</taxon>
    </lineage>
</organism>
<dbReference type="Gramene" id="MELO3C035766.2.1">
    <property type="protein sequence ID" value="MELO3C035766.2.1"/>
    <property type="gene ID" value="MELO3C035766.2"/>
</dbReference>
<reference evidence="2" key="1">
    <citation type="submission" date="2023-03" db="UniProtKB">
        <authorList>
            <consortium name="EnsemblPlants"/>
        </authorList>
    </citation>
    <scope>IDENTIFICATION</scope>
</reference>
<feature type="region of interest" description="Disordered" evidence="1">
    <location>
        <begin position="1"/>
        <end position="63"/>
    </location>
</feature>
<feature type="compositionally biased region" description="Polar residues" evidence="1">
    <location>
        <begin position="1"/>
        <end position="32"/>
    </location>
</feature>
<accession>A0A9I9EMA9</accession>
<feature type="compositionally biased region" description="Polar residues" evidence="1">
    <location>
        <begin position="51"/>
        <end position="63"/>
    </location>
</feature>
<dbReference type="AlphaFoldDB" id="A0A9I9EMA9"/>